<gene>
    <name evidence="2" type="ORF">FHX42_001150</name>
</gene>
<accession>A0A839DX82</accession>
<comment type="caution">
    <text evidence="2">The sequence shown here is derived from an EMBL/GenBank/DDBJ whole genome shotgun (WGS) entry which is preliminary data.</text>
</comment>
<reference evidence="2 3" key="1">
    <citation type="submission" date="2020-07" db="EMBL/GenBank/DDBJ databases">
        <title>Sequencing the genomes of 1000 actinobacteria strains.</title>
        <authorList>
            <person name="Klenk H.-P."/>
        </authorList>
    </citation>
    <scope>NUCLEOTIDE SEQUENCE [LARGE SCALE GENOMIC DNA]</scope>
    <source>
        <strain evidence="2 3">DSM 45975</strain>
    </source>
</reference>
<dbReference type="Proteomes" id="UP000569329">
    <property type="component" value="Unassembled WGS sequence"/>
</dbReference>
<dbReference type="InterPro" id="IPR058712">
    <property type="entry name" value="SRA_ScoMcrA"/>
</dbReference>
<name>A0A839DX82_9PSEU</name>
<proteinExistence type="predicted"/>
<dbReference type="AlphaFoldDB" id="A0A839DX82"/>
<dbReference type="EMBL" id="JACGWZ010000001">
    <property type="protein sequence ID" value="MBA8823821.1"/>
    <property type="molecule type" value="Genomic_DNA"/>
</dbReference>
<evidence type="ECO:0000313" key="3">
    <source>
        <dbReference type="Proteomes" id="UP000569329"/>
    </source>
</evidence>
<dbReference type="Pfam" id="PF26348">
    <property type="entry name" value="SRA_ScoMcrA"/>
    <property type="match status" value="1"/>
</dbReference>
<keyword evidence="3" id="KW-1185">Reference proteome</keyword>
<organism evidence="2 3">
    <name type="scientific">Halosaccharopolyspora lacisalsi</name>
    <dbReference type="NCBI Taxonomy" id="1000566"/>
    <lineage>
        <taxon>Bacteria</taxon>
        <taxon>Bacillati</taxon>
        <taxon>Actinomycetota</taxon>
        <taxon>Actinomycetes</taxon>
        <taxon>Pseudonocardiales</taxon>
        <taxon>Pseudonocardiaceae</taxon>
        <taxon>Halosaccharopolyspora</taxon>
    </lineage>
</organism>
<protein>
    <recommendedName>
        <fullName evidence="1">ScoMcrA-like SRA domain-containing protein</fullName>
    </recommendedName>
</protein>
<feature type="domain" description="ScoMcrA-like SRA" evidence="1">
    <location>
        <begin position="28"/>
        <end position="158"/>
    </location>
</feature>
<sequence length="326" mass="37111">MDLLPRDLCGWHDRTVLVDLNPGDTLLRRAVHARYGGNQQGGITTSRKITDVVLFFTDPAKGHRHGYYDGWGTDGCFHYVGEGQQGDQRLVRGNQRILNHYGEGRTLEGFRADGRSVTYLGEFDLVGHYFTDAHETNDVEALRQVVVFRLRPRSSVPVELPKVPLSPVSAARAEVVPVEERHTERAFVSPDREPYRLERREAELVQRYSQSLVDQGHEAGRLQIVPPGESRPLYSDVWDKTTNELVEAKSSVTRDQLRTAVGQLLDYGRFIEAERWTVLVPLRPRADMLDYLHRYGIGVVYPNGNNWSRLEPESPDPLGPVQIRYI</sequence>
<evidence type="ECO:0000259" key="1">
    <source>
        <dbReference type="Pfam" id="PF26348"/>
    </source>
</evidence>
<evidence type="ECO:0000313" key="2">
    <source>
        <dbReference type="EMBL" id="MBA8823821.1"/>
    </source>
</evidence>